<protein>
    <submittedName>
        <fullName evidence="2">Uncharacterized protein</fullName>
    </submittedName>
</protein>
<keyword evidence="1" id="KW-0472">Membrane</keyword>
<reference evidence="2 3" key="1">
    <citation type="journal article" date="2014" name="Am. J. Bot.">
        <title>Genome assembly and annotation for red clover (Trifolium pratense; Fabaceae).</title>
        <authorList>
            <person name="Istvanek J."/>
            <person name="Jaros M."/>
            <person name="Krenek A."/>
            <person name="Repkova J."/>
        </authorList>
    </citation>
    <scope>NUCLEOTIDE SEQUENCE [LARGE SCALE GENOMIC DNA]</scope>
    <source>
        <strain evidence="3">cv. Tatra</strain>
        <tissue evidence="2">Young leaves</tissue>
    </source>
</reference>
<evidence type="ECO:0000256" key="1">
    <source>
        <dbReference type="SAM" id="Phobius"/>
    </source>
</evidence>
<evidence type="ECO:0000313" key="2">
    <source>
        <dbReference type="EMBL" id="PNX55072.1"/>
    </source>
</evidence>
<dbReference type="Proteomes" id="UP000236291">
    <property type="component" value="Unassembled WGS sequence"/>
</dbReference>
<organism evidence="2 3">
    <name type="scientific">Trifolium pratense</name>
    <name type="common">Red clover</name>
    <dbReference type="NCBI Taxonomy" id="57577"/>
    <lineage>
        <taxon>Eukaryota</taxon>
        <taxon>Viridiplantae</taxon>
        <taxon>Streptophyta</taxon>
        <taxon>Embryophyta</taxon>
        <taxon>Tracheophyta</taxon>
        <taxon>Spermatophyta</taxon>
        <taxon>Magnoliopsida</taxon>
        <taxon>eudicotyledons</taxon>
        <taxon>Gunneridae</taxon>
        <taxon>Pentapetalae</taxon>
        <taxon>rosids</taxon>
        <taxon>fabids</taxon>
        <taxon>Fabales</taxon>
        <taxon>Fabaceae</taxon>
        <taxon>Papilionoideae</taxon>
        <taxon>50 kb inversion clade</taxon>
        <taxon>NPAAA clade</taxon>
        <taxon>Hologalegina</taxon>
        <taxon>IRL clade</taxon>
        <taxon>Trifolieae</taxon>
        <taxon>Trifolium</taxon>
    </lineage>
</organism>
<feature type="non-terminal residue" evidence="2">
    <location>
        <position position="1"/>
    </location>
</feature>
<name>A0A2K3JM05_TRIPR</name>
<dbReference type="EMBL" id="ASHM01070177">
    <property type="protein sequence ID" value="PNX55072.1"/>
    <property type="molecule type" value="Genomic_DNA"/>
</dbReference>
<comment type="caution">
    <text evidence="2">The sequence shown here is derived from an EMBL/GenBank/DDBJ whole genome shotgun (WGS) entry which is preliminary data.</text>
</comment>
<proteinExistence type="predicted"/>
<accession>A0A2K3JM05</accession>
<keyword evidence="1" id="KW-0812">Transmembrane</keyword>
<feature type="transmembrane region" description="Helical" evidence="1">
    <location>
        <begin position="31"/>
        <end position="53"/>
    </location>
</feature>
<dbReference type="AlphaFoldDB" id="A0A2K3JM05"/>
<gene>
    <name evidence="2" type="ORF">L195_g048697</name>
</gene>
<keyword evidence="1" id="KW-1133">Transmembrane helix</keyword>
<reference evidence="2 3" key="2">
    <citation type="journal article" date="2017" name="Front. Plant Sci.">
        <title>Gene Classification and Mining of Molecular Markers Useful in Red Clover (Trifolium pratense) Breeding.</title>
        <authorList>
            <person name="Istvanek J."/>
            <person name="Dluhosova J."/>
            <person name="Dluhos P."/>
            <person name="Patkova L."/>
            <person name="Nedelnik J."/>
            <person name="Repkova J."/>
        </authorList>
    </citation>
    <scope>NUCLEOTIDE SEQUENCE [LARGE SCALE GENOMIC DNA]</scope>
    <source>
        <strain evidence="3">cv. Tatra</strain>
        <tissue evidence="2">Young leaves</tissue>
    </source>
</reference>
<evidence type="ECO:0000313" key="3">
    <source>
        <dbReference type="Proteomes" id="UP000236291"/>
    </source>
</evidence>
<sequence length="79" mass="8888">VMIMSQAPITLPTKQFGGDHVYTRRHQVPLWVSYAAIIILLVVTALIVFYIMYRHIAKARRLAAISPSPMTEMQPAPPV</sequence>